<keyword evidence="5" id="KW-1185">Reference proteome</keyword>
<keyword evidence="2" id="KW-0732">Signal</keyword>
<dbReference type="EMBL" id="RJUK01000001">
    <property type="protein sequence ID" value="ROQ21402.1"/>
    <property type="molecule type" value="Genomic_DNA"/>
</dbReference>
<feature type="signal peptide" evidence="2">
    <location>
        <begin position="1"/>
        <end position="19"/>
    </location>
</feature>
<dbReference type="AlphaFoldDB" id="A0A3N1NRE7"/>
<gene>
    <name evidence="4" type="ORF">EDC38_2026</name>
</gene>
<accession>A0A3N1NRE7</accession>
<dbReference type="GO" id="GO:0016787">
    <property type="term" value="F:hydrolase activity"/>
    <property type="evidence" value="ECO:0007669"/>
    <property type="project" value="UniProtKB-KW"/>
</dbReference>
<dbReference type="InterPro" id="IPR029058">
    <property type="entry name" value="AB_hydrolase_fold"/>
</dbReference>
<keyword evidence="1" id="KW-0378">Hydrolase</keyword>
<evidence type="ECO:0000313" key="4">
    <source>
        <dbReference type="EMBL" id="ROQ21402.1"/>
    </source>
</evidence>
<comment type="caution">
    <text evidence="4">The sequence shown here is derived from an EMBL/GenBank/DDBJ whole genome shotgun (WGS) entry which is preliminary data.</text>
</comment>
<evidence type="ECO:0000313" key="5">
    <source>
        <dbReference type="Proteomes" id="UP000273643"/>
    </source>
</evidence>
<feature type="chain" id="PRO_5018279521" evidence="2">
    <location>
        <begin position="20"/>
        <end position="344"/>
    </location>
</feature>
<dbReference type="RefSeq" id="WP_246004378.1">
    <property type="nucleotide sequence ID" value="NZ_RJUK01000001.1"/>
</dbReference>
<dbReference type="Pfam" id="PF20434">
    <property type="entry name" value="BD-FAE"/>
    <property type="match status" value="1"/>
</dbReference>
<dbReference type="InterPro" id="IPR049492">
    <property type="entry name" value="BD-FAE-like_dom"/>
</dbReference>
<dbReference type="InterPro" id="IPR050300">
    <property type="entry name" value="GDXG_lipolytic_enzyme"/>
</dbReference>
<evidence type="ECO:0000259" key="3">
    <source>
        <dbReference type="Pfam" id="PF20434"/>
    </source>
</evidence>
<dbReference type="SUPFAM" id="SSF53474">
    <property type="entry name" value="alpha/beta-Hydrolases"/>
    <property type="match status" value="1"/>
</dbReference>
<organism evidence="4 5">
    <name type="scientific">Marinimicrobium koreense</name>
    <dbReference type="NCBI Taxonomy" id="306545"/>
    <lineage>
        <taxon>Bacteria</taxon>
        <taxon>Pseudomonadati</taxon>
        <taxon>Pseudomonadota</taxon>
        <taxon>Gammaproteobacteria</taxon>
        <taxon>Cellvibrionales</taxon>
        <taxon>Cellvibrionaceae</taxon>
        <taxon>Marinimicrobium</taxon>
    </lineage>
</organism>
<name>A0A3N1NRE7_9GAMM</name>
<sequence length="344" mass="37223">MRFLTKILGAVCIALAVSACSSVPVEHEINHHRDIVWASPEGFDLTLDIAVPQTDTQARPVLVVIHGGGWLVNDQSIMTDLADTIARRADLVTVNINYRLLGDLDNTTTMDEIVEDAMGAVLWVKDNIQRYGGDPDRIAVTGDSAGGHLSAMVTLAGRTLSNDGFDSKPLGFTPTYLPEGMTAEAVAREDGLRVQAAILSYAAFSLYESAKGGFEQDSNPFWAWGGAEARGMFGDDINVEDNPEYYQAVSPDQYLVSAEEYPLPPQFVHVGSEDQLTTPASARAYVDALKALGQPATLKIYEGRGHGFLDSGCNDYTQGCFEELSEPTVSDMIAFLNGVFELDD</sequence>
<feature type="domain" description="BD-FAE-like" evidence="3">
    <location>
        <begin position="47"/>
        <end position="282"/>
    </location>
</feature>
<proteinExistence type="predicted"/>
<dbReference type="PROSITE" id="PS51257">
    <property type="entry name" value="PROKAR_LIPOPROTEIN"/>
    <property type="match status" value="1"/>
</dbReference>
<dbReference type="Gene3D" id="3.40.50.1820">
    <property type="entry name" value="alpha/beta hydrolase"/>
    <property type="match status" value="1"/>
</dbReference>
<protein>
    <submittedName>
        <fullName evidence="4">Acetyl esterase/lipase</fullName>
    </submittedName>
</protein>
<dbReference type="PANTHER" id="PTHR48081">
    <property type="entry name" value="AB HYDROLASE SUPERFAMILY PROTEIN C4A8.06C"/>
    <property type="match status" value="1"/>
</dbReference>
<evidence type="ECO:0000256" key="2">
    <source>
        <dbReference type="SAM" id="SignalP"/>
    </source>
</evidence>
<dbReference type="Proteomes" id="UP000273643">
    <property type="component" value="Unassembled WGS sequence"/>
</dbReference>
<evidence type="ECO:0000256" key="1">
    <source>
        <dbReference type="ARBA" id="ARBA00022801"/>
    </source>
</evidence>
<reference evidence="4 5" key="1">
    <citation type="submission" date="2018-11" db="EMBL/GenBank/DDBJ databases">
        <title>Genomic Encyclopedia of Type Strains, Phase IV (KMG-IV): sequencing the most valuable type-strain genomes for metagenomic binning, comparative biology and taxonomic classification.</title>
        <authorList>
            <person name="Goeker M."/>
        </authorList>
    </citation>
    <scope>NUCLEOTIDE SEQUENCE [LARGE SCALE GENOMIC DNA]</scope>
    <source>
        <strain evidence="4 5">DSM 16974</strain>
    </source>
</reference>